<gene>
    <name evidence="2" type="ORF">AS030_19945</name>
</gene>
<protein>
    <submittedName>
        <fullName evidence="2">Uncharacterized protein</fullName>
    </submittedName>
</protein>
<keyword evidence="1" id="KW-0472">Membrane</keyword>
<keyword evidence="3" id="KW-1185">Reference proteome</keyword>
<feature type="transmembrane region" description="Helical" evidence="1">
    <location>
        <begin position="172"/>
        <end position="196"/>
    </location>
</feature>
<dbReference type="NCBIfam" id="NF041646">
    <property type="entry name" value="VC0807_fam"/>
    <property type="match status" value="1"/>
</dbReference>
<reference evidence="2 3" key="1">
    <citation type="journal article" date="2014" name="Antonie Van Leeuwenhoek">
        <title>Fictibacillus enclensis sp. nov., isolated from marine sediment.</title>
        <authorList>
            <person name="Dastager S.G."/>
            <person name="Mawlankar R."/>
            <person name="Srinivasan K."/>
            <person name="Tang S.K."/>
            <person name="Lee J.C."/>
            <person name="Ramana V.V."/>
            <person name="Shouche Y.S."/>
        </authorList>
    </citation>
    <scope>NUCLEOTIDE SEQUENCE [LARGE SCALE GENOMIC DNA]</scope>
    <source>
        <strain evidence="2 3">NIO-1003</strain>
    </source>
</reference>
<feature type="transmembrane region" description="Helical" evidence="1">
    <location>
        <begin position="5"/>
        <end position="21"/>
    </location>
</feature>
<accession>A0A0V8J2I1</accession>
<feature type="transmembrane region" description="Helical" evidence="1">
    <location>
        <begin position="33"/>
        <end position="50"/>
    </location>
</feature>
<dbReference type="AlphaFoldDB" id="A0A0V8J2I1"/>
<evidence type="ECO:0000256" key="1">
    <source>
        <dbReference type="SAM" id="Phobius"/>
    </source>
</evidence>
<dbReference type="EMBL" id="LNQN01000006">
    <property type="protein sequence ID" value="KSU81263.1"/>
    <property type="molecule type" value="Genomic_DNA"/>
</dbReference>
<keyword evidence="1" id="KW-1133">Transmembrane helix</keyword>
<sequence length="221" mass="25639">MKKSIVVFDLLFYLIIPYLIWNQGRDMLGDYYAILLSSVPGFIYTIYRFVKEKQFNVTGMFILFSLFAGTTIDLLSGSAGRMLWNQVFFGIFMGLLIFSTIFIKQPLGMHFAVDIAYLQGEPRNETQALYRKPEFYKHFVWLTALFAFRSLFQAGLKSYLLMEYGVKKYDFILFAMKISGWIFGALITAGFVFISVKIYNYHEKKKGPEEPGSNIRTEPKI</sequence>
<dbReference type="Proteomes" id="UP000054099">
    <property type="component" value="Unassembled WGS sequence"/>
</dbReference>
<evidence type="ECO:0000313" key="3">
    <source>
        <dbReference type="Proteomes" id="UP000054099"/>
    </source>
</evidence>
<comment type="caution">
    <text evidence="2">The sequence shown here is derived from an EMBL/GenBank/DDBJ whole genome shotgun (WGS) entry which is preliminary data.</text>
</comment>
<feature type="transmembrane region" description="Helical" evidence="1">
    <location>
        <begin position="57"/>
        <end position="77"/>
    </location>
</feature>
<dbReference type="OrthoDB" id="2739093at2"/>
<name>A0A0V8J2I1_9BACL</name>
<feature type="transmembrane region" description="Helical" evidence="1">
    <location>
        <begin position="139"/>
        <end position="160"/>
    </location>
</feature>
<proteinExistence type="predicted"/>
<organism evidence="2 3">
    <name type="scientific">Fictibacillus enclensis</name>
    <dbReference type="NCBI Taxonomy" id="1017270"/>
    <lineage>
        <taxon>Bacteria</taxon>
        <taxon>Bacillati</taxon>
        <taxon>Bacillota</taxon>
        <taxon>Bacilli</taxon>
        <taxon>Bacillales</taxon>
        <taxon>Fictibacillaceae</taxon>
        <taxon>Fictibacillus</taxon>
    </lineage>
</organism>
<keyword evidence="1" id="KW-0812">Transmembrane</keyword>
<feature type="transmembrane region" description="Helical" evidence="1">
    <location>
        <begin position="83"/>
        <end position="103"/>
    </location>
</feature>
<evidence type="ECO:0000313" key="2">
    <source>
        <dbReference type="EMBL" id="KSU81263.1"/>
    </source>
</evidence>